<organism evidence="1">
    <name type="scientific">marine metagenome</name>
    <dbReference type="NCBI Taxonomy" id="408172"/>
    <lineage>
        <taxon>unclassified sequences</taxon>
        <taxon>metagenomes</taxon>
        <taxon>ecological metagenomes</taxon>
    </lineage>
</organism>
<dbReference type="AlphaFoldDB" id="A0A382M064"/>
<name>A0A382M064_9ZZZZ</name>
<dbReference type="EMBL" id="UINC01090348">
    <property type="protein sequence ID" value="SVC42210.1"/>
    <property type="molecule type" value="Genomic_DNA"/>
</dbReference>
<proteinExistence type="predicted"/>
<feature type="non-terminal residue" evidence="1">
    <location>
        <position position="1"/>
    </location>
</feature>
<sequence>HKQDNDQLQRCKIFLEMCQDYNFSTENLSDLLEGELILNKRAYQYLGKNLNFENITKHRNYNKLKFKKSTIFYDNGIKIKKTSNENTLDIYQNAPGSRLYIINGEIENLKINFNGYKITEKEKELDLKVFPKNYPIDINGLTGCLSLINLKVKNVSIKANGSSCEDTVNFINVNGSFSEINIKNSFSDGLDVDFSDLEIDSIKIDSSGNDCVDFSAGNYKLNTLDLKNCEDKALSVGEKSFLTLNEIIAENANMGIASKDSSIVKLNVAYLKNLKICVSAYNKKQEFNGAFIEMENMECKNYDKKANIDVHSKILKKNETLKGYDL</sequence>
<evidence type="ECO:0000313" key="1">
    <source>
        <dbReference type="EMBL" id="SVC42210.1"/>
    </source>
</evidence>
<accession>A0A382M064</accession>
<reference evidence="1" key="1">
    <citation type="submission" date="2018-05" db="EMBL/GenBank/DDBJ databases">
        <authorList>
            <person name="Lanie J.A."/>
            <person name="Ng W.-L."/>
            <person name="Kazmierczak K.M."/>
            <person name="Andrzejewski T.M."/>
            <person name="Davidsen T.M."/>
            <person name="Wayne K.J."/>
            <person name="Tettelin H."/>
            <person name="Glass J.I."/>
            <person name="Rusch D."/>
            <person name="Podicherti R."/>
            <person name="Tsui H.-C.T."/>
            <person name="Winkler M.E."/>
        </authorList>
    </citation>
    <scope>NUCLEOTIDE SEQUENCE</scope>
</reference>
<protein>
    <submittedName>
        <fullName evidence="1">Uncharacterized protein</fullName>
    </submittedName>
</protein>
<gene>
    <name evidence="1" type="ORF">METZ01_LOCUS295064</name>
</gene>